<keyword evidence="2" id="KW-1185">Reference proteome</keyword>
<protein>
    <recommendedName>
        <fullName evidence="3">N-acetyltransferase domain-containing protein</fullName>
    </recommendedName>
</protein>
<dbReference type="SUPFAM" id="SSF55729">
    <property type="entry name" value="Acyl-CoA N-acyltransferases (Nat)"/>
    <property type="match status" value="1"/>
</dbReference>
<sequence length="152" mass="16862">MAKLIVRDVRDGDLESIAANLRNADIEEIHGSTGHRDCLAVMRQGAETSAMLWTIEVDGEPAGLFGVVPTDGIGVPWMLGTPALERAPKQLTKLGRAYVTLMHDKYATLLNYVDARSLKSVYWLARLGFTVQKETEPYGVFGLPFHRFGMNR</sequence>
<evidence type="ECO:0000313" key="2">
    <source>
        <dbReference type="Proteomes" id="UP000198638"/>
    </source>
</evidence>
<dbReference type="InterPro" id="IPR016181">
    <property type="entry name" value="Acyl_CoA_acyltransferase"/>
</dbReference>
<reference evidence="2" key="1">
    <citation type="submission" date="2016-10" db="EMBL/GenBank/DDBJ databases">
        <authorList>
            <person name="Varghese N."/>
            <person name="Submissions S."/>
        </authorList>
    </citation>
    <scope>NUCLEOTIDE SEQUENCE [LARGE SCALE GENOMIC DNA]</scope>
    <source>
        <strain evidence="2">LMG 24000</strain>
    </source>
</reference>
<dbReference type="STRING" id="83784.SAMN05192564_11542"/>
<dbReference type="EMBL" id="FNRQ01000015">
    <property type="protein sequence ID" value="SEB24799.1"/>
    <property type="molecule type" value="Genomic_DNA"/>
</dbReference>
<organism evidence="1 2">
    <name type="scientific">Paraburkholderia sartisoli</name>
    <dbReference type="NCBI Taxonomy" id="83784"/>
    <lineage>
        <taxon>Bacteria</taxon>
        <taxon>Pseudomonadati</taxon>
        <taxon>Pseudomonadota</taxon>
        <taxon>Betaproteobacteria</taxon>
        <taxon>Burkholderiales</taxon>
        <taxon>Burkholderiaceae</taxon>
        <taxon>Paraburkholderia</taxon>
    </lineage>
</organism>
<proteinExistence type="predicted"/>
<dbReference type="Proteomes" id="UP000198638">
    <property type="component" value="Unassembled WGS sequence"/>
</dbReference>
<evidence type="ECO:0000313" key="1">
    <source>
        <dbReference type="EMBL" id="SEB24799.1"/>
    </source>
</evidence>
<accession>A0A1H4HSI7</accession>
<gene>
    <name evidence="1" type="ORF">SAMN05192564_11542</name>
</gene>
<evidence type="ECO:0008006" key="3">
    <source>
        <dbReference type="Google" id="ProtNLM"/>
    </source>
</evidence>
<dbReference type="AlphaFoldDB" id="A0A1H4HSI7"/>
<name>A0A1H4HSI7_9BURK</name>